<evidence type="ECO:0000256" key="2">
    <source>
        <dbReference type="ARBA" id="ARBA00022692"/>
    </source>
</evidence>
<dbReference type="RefSeq" id="WP_254084900.1">
    <property type="nucleotide sequence ID" value="NZ_JAHESE010000012.1"/>
</dbReference>
<evidence type="ECO:0000256" key="1">
    <source>
        <dbReference type="ARBA" id="ARBA00004167"/>
    </source>
</evidence>
<dbReference type="GO" id="GO:0005886">
    <property type="term" value="C:plasma membrane"/>
    <property type="evidence" value="ECO:0007669"/>
    <property type="project" value="InterPro"/>
</dbReference>
<evidence type="ECO:0000313" key="8">
    <source>
        <dbReference type="EMBL" id="MBT1709324.1"/>
    </source>
</evidence>
<feature type="domain" description="Translocation and assembly module TamB C-terminal" evidence="7">
    <location>
        <begin position="1041"/>
        <end position="1481"/>
    </location>
</feature>
<feature type="region of interest" description="Disordered" evidence="5">
    <location>
        <begin position="1422"/>
        <end position="1446"/>
    </location>
</feature>
<dbReference type="GO" id="GO:0009306">
    <property type="term" value="P:protein secretion"/>
    <property type="evidence" value="ECO:0007669"/>
    <property type="project" value="InterPro"/>
</dbReference>
<feature type="transmembrane region" description="Helical" evidence="6">
    <location>
        <begin position="12"/>
        <end position="32"/>
    </location>
</feature>
<accession>A0AAP2E0M4</accession>
<proteinExistence type="predicted"/>
<protein>
    <submittedName>
        <fullName evidence="8">Translocation/assembly module TamB domain-containing protein</fullName>
    </submittedName>
</protein>
<dbReference type="PANTHER" id="PTHR36985:SF1">
    <property type="entry name" value="TRANSLOCATION AND ASSEMBLY MODULE SUBUNIT TAMB"/>
    <property type="match status" value="1"/>
</dbReference>
<sequence>MNLQVIKNRIRKILAYSVTAVLFLFISAFLVLQMPPVQNWLVSRLLKDFTQVTGFPTTVTAFRMLWFDRLELTGVNVYDTEQNRMIGAREILINFKLLQLFHQQDINIDGIYVDSAHVFVTMIQESDTVRNLNINVFIDRINEVSSGGGGGGGTGRTPRVNIGEAFLNRSQFTYIDQDSDTVPQGFDYRHFSLAVDEGHLNSFVVLGDTTEFYVRTLIAQDQKTQFSVKQLSTFFRLSQAGMEFTGLNLQAGQSTISDTVLFRYQGHRALSHFFDEVSIHAHLTKTVIDPEDLELFAPGVKQLGQPLTVSGTFNGRVNKFKYTQMEVDIGRSRLMGSLEMEGLPNINETFIILNLRNSTLDPNDIAFLFNERTLARLRPMGDLAMHGQFLGYPNDFVANGTFSGRLGTIRSDINLKVNEEDIDRSVYKGRVSLINFDLGTYLEDTAMYQRVSLDGQIAGSGLTQKTADFQLNGRVSSIGVNKYNYTNIRTDARFASGLFRGLMEINDPNLELTARGSIDLRDGRNQIRIRARLDTAYLHKLNLSRDTLFLHARVAADIQGLTLDSLRGTADVTDLMLEYNHEHLKLDHVLVDAQRDQGTRSFKVQSSLADVEAKGNYNFSDISYDIQTLVKEVSLNIRNDQHEIAEYYRQKTYKPKSYEAQIAIDLKDIRPINDLLNLDLSLGRNTHIDGRFTSGRTTIINLYTAFDSLEYQGKVFINTDLELTTSKIADSTSVLSMLTVNSERQILSKNLQTKNLLAEAIWNKNHIDFGLDADHEGKNNYVRLKGGVDFLRDSTVVTMAPSDVKILERNWAFMPGNYVAIRGSDWTFHDLALENAEQYLRVNGQISEDPSKVLSLNIHNLDLALLDVLTDLKFRGIAEAQVDVTHYYQEPTFQNTLQVKDFTINDFLVGDISTQNRWDTTARRFDINLFVDRSQSRIVNVTGHYTPGLSDSPLSLSARLQKADLKIAEPFLGEIFSQIGGTVSGEFRITGTLNDPAIRGEGNTDDGQIMINYLKTMYRFTGIIGLTPTSLYFKDIELADVLRNKARLNGTINHHSFSDMTINLDARFRNFQVLNTSHKDNSLFYGQAYATGDLNFNGPLSNLRITSTARTERNTHIYIPLSGSSSSVDKKEFISFVNFKDTTFTKKIEGSFSNRVSLTGLALDLNLDVTPDAYCEIIFDQKSGDIIRGRGNGDLKLQLDTKGEFNMFGPFEFTEGWYNFTLYDIINKEFSVKKGSRITWYGNPYQGTVEIDASYNQMASLAPLITITDQTAGASPQLQRKYPVQVLLRLDGPMMSPEINFDIMAKDLPKNVQTESGTPVNLDLVFTAFKNKLDEQELKRQVFSLIVLRRFSPPESFDASGSVVNSLSELLSNQLSHWMSQVDEDLVVDVDLGSMDQETFNTFQLRLSYTFLNGRLRVTGDGTFNNTSSSPANSTNPNAQANPSSVAGDWTVDYMLTADGKLRVKMYSRTNVNPMLSSVNTNQNAITTGASIIHTQSFNELRDLWQSARKRRKKQEEERKNGNRDAIKEDEDNDATGTE</sequence>
<feature type="compositionally biased region" description="Low complexity" evidence="5">
    <location>
        <begin position="1423"/>
        <end position="1445"/>
    </location>
</feature>
<comment type="subcellular location">
    <subcellularLocation>
        <location evidence="1">Membrane</location>
        <topology evidence="1">Single-pass membrane protein</topology>
    </subcellularLocation>
</comment>
<gene>
    <name evidence="8" type="ORF">KK062_13860</name>
</gene>
<evidence type="ECO:0000256" key="5">
    <source>
        <dbReference type="SAM" id="MobiDB-lite"/>
    </source>
</evidence>
<keyword evidence="9" id="KW-1185">Reference proteome</keyword>
<feature type="compositionally biased region" description="Basic and acidic residues" evidence="5">
    <location>
        <begin position="1514"/>
        <end position="1527"/>
    </location>
</feature>
<dbReference type="Proteomes" id="UP001319080">
    <property type="component" value="Unassembled WGS sequence"/>
</dbReference>
<evidence type="ECO:0000256" key="6">
    <source>
        <dbReference type="SAM" id="Phobius"/>
    </source>
</evidence>
<name>A0AAP2E0M4_9BACT</name>
<feature type="compositionally biased region" description="Acidic residues" evidence="5">
    <location>
        <begin position="1528"/>
        <end position="1539"/>
    </location>
</feature>
<dbReference type="PANTHER" id="PTHR36985">
    <property type="entry name" value="TRANSLOCATION AND ASSEMBLY MODULE SUBUNIT TAMB"/>
    <property type="match status" value="1"/>
</dbReference>
<dbReference type="InterPro" id="IPR007452">
    <property type="entry name" value="TamB_C"/>
</dbReference>
<evidence type="ECO:0000256" key="3">
    <source>
        <dbReference type="ARBA" id="ARBA00022989"/>
    </source>
</evidence>
<organism evidence="8 9">
    <name type="scientific">Dawidia cretensis</name>
    <dbReference type="NCBI Taxonomy" id="2782350"/>
    <lineage>
        <taxon>Bacteria</taxon>
        <taxon>Pseudomonadati</taxon>
        <taxon>Bacteroidota</taxon>
        <taxon>Cytophagia</taxon>
        <taxon>Cytophagales</taxon>
        <taxon>Chryseotaleaceae</taxon>
        <taxon>Dawidia</taxon>
    </lineage>
</organism>
<evidence type="ECO:0000259" key="7">
    <source>
        <dbReference type="Pfam" id="PF04357"/>
    </source>
</evidence>
<feature type="region of interest" description="Disordered" evidence="5">
    <location>
        <begin position="1509"/>
        <end position="1539"/>
    </location>
</feature>
<evidence type="ECO:0000256" key="4">
    <source>
        <dbReference type="ARBA" id="ARBA00023136"/>
    </source>
</evidence>
<dbReference type="EMBL" id="JAHESE010000012">
    <property type="protein sequence ID" value="MBT1709324.1"/>
    <property type="molecule type" value="Genomic_DNA"/>
</dbReference>
<evidence type="ECO:0000313" key="9">
    <source>
        <dbReference type="Proteomes" id="UP001319080"/>
    </source>
</evidence>
<keyword evidence="3 6" id="KW-1133">Transmembrane helix</keyword>
<reference evidence="8 9" key="1">
    <citation type="submission" date="2021-05" db="EMBL/GenBank/DDBJ databases">
        <title>A Polyphasic approach of four new species of the genus Ohtaekwangia: Ohtaekwangia histidinii sp. nov., Ohtaekwangia cretensis sp. nov., Ohtaekwangia indiensis sp. nov., Ohtaekwangia reichenbachii sp. nov. from diverse environment.</title>
        <authorList>
            <person name="Octaviana S."/>
        </authorList>
    </citation>
    <scope>NUCLEOTIDE SEQUENCE [LARGE SCALE GENOMIC DNA]</scope>
    <source>
        <strain evidence="8 9">PWU5</strain>
    </source>
</reference>
<keyword evidence="2 6" id="KW-0812">Transmembrane</keyword>
<keyword evidence="4 6" id="KW-0472">Membrane</keyword>
<dbReference type="Pfam" id="PF04357">
    <property type="entry name" value="TamB"/>
    <property type="match status" value="1"/>
</dbReference>
<comment type="caution">
    <text evidence="8">The sequence shown here is derived from an EMBL/GenBank/DDBJ whole genome shotgun (WGS) entry which is preliminary data.</text>
</comment>